<organism evidence="2 3">
    <name type="scientific">Massilia aurea</name>
    <dbReference type="NCBI Taxonomy" id="373040"/>
    <lineage>
        <taxon>Bacteria</taxon>
        <taxon>Pseudomonadati</taxon>
        <taxon>Pseudomonadota</taxon>
        <taxon>Betaproteobacteria</taxon>
        <taxon>Burkholderiales</taxon>
        <taxon>Oxalobacteraceae</taxon>
        <taxon>Telluria group</taxon>
        <taxon>Massilia</taxon>
    </lineage>
</organism>
<keyword evidence="1" id="KW-1133">Transmembrane helix</keyword>
<evidence type="ECO:0000256" key="1">
    <source>
        <dbReference type="SAM" id="Phobius"/>
    </source>
</evidence>
<proteinExistence type="predicted"/>
<gene>
    <name evidence="2" type="ORF">HD842_000385</name>
</gene>
<evidence type="ECO:0008006" key="4">
    <source>
        <dbReference type="Google" id="ProtNLM"/>
    </source>
</evidence>
<feature type="transmembrane region" description="Helical" evidence="1">
    <location>
        <begin position="20"/>
        <end position="39"/>
    </location>
</feature>
<keyword evidence="1" id="KW-0812">Transmembrane</keyword>
<dbReference type="EMBL" id="JACHBX010000001">
    <property type="protein sequence ID" value="MBB6132274.1"/>
    <property type="molecule type" value="Genomic_DNA"/>
</dbReference>
<dbReference type="Proteomes" id="UP000540787">
    <property type="component" value="Unassembled WGS sequence"/>
</dbReference>
<evidence type="ECO:0000313" key="2">
    <source>
        <dbReference type="EMBL" id="MBB6132274.1"/>
    </source>
</evidence>
<protein>
    <recommendedName>
        <fullName evidence="4">Transmembrane protein</fullName>
    </recommendedName>
</protein>
<dbReference type="AlphaFoldDB" id="A0A7W9WVM4"/>
<sequence length="191" mass="20742">MTLATLPLRARLLLARVNPLVALVLALIVAGAAVQIALVPARARLEADYEAARRLARTPLPPRPAPSAPPPSSDQNLAQFYATLGDARSVERQLKAVFALAARHGLTLEQGEYRTTVDRNARLVAYQVNLPVKGSYRAIWQFAMDVLRAIPHASLDDVAFRRDAIGDAGVDARLRLTFYLAERSAAPGDAR</sequence>
<comment type="caution">
    <text evidence="2">The sequence shown here is derived from an EMBL/GenBank/DDBJ whole genome shotgun (WGS) entry which is preliminary data.</text>
</comment>
<keyword evidence="3" id="KW-1185">Reference proteome</keyword>
<name>A0A7W9WVM4_9BURK</name>
<dbReference type="RefSeq" id="WP_183550240.1">
    <property type="nucleotide sequence ID" value="NZ_JACHBX010000001.1"/>
</dbReference>
<keyword evidence="1" id="KW-0472">Membrane</keyword>
<evidence type="ECO:0000313" key="3">
    <source>
        <dbReference type="Proteomes" id="UP000540787"/>
    </source>
</evidence>
<reference evidence="2 3" key="1">
    <citation type="submission" date="2020-08" db="EMBL/GenBank/DDBJ databases">
        <title>The Agave Microbiome: Exploring the role of microbial communities in plant adaptations to desert environments.</title>
        <authorList>
            <person name="Partida-Martinez L.P."/>
        </authorList>
    </citation>
    <scope>NUCLEOTIDE SEQUENCE [LARGE SCALE GENOMIC DNA]</scope>
    <source>
        <strain evidence="2 3">AT3.2</strain>
    </source>
</reference>
<accession>A0A7W9WVM4</accession>